<dbReference type="EMBL" id="CP003923">
    <property type="protein sequence ID" value="AIC94103.1"/>
    <property type="molecule type" value="Genomic_DNA"/>
</dbReference>
<reference evidence="1 2" key="1">
    <citation type="journal article" date="2014" name="Gene">
        <title>A comparative genomic analysis of the alkalitolerant soil bacterium Bacillus lehensis G1.</title>
        <authorList>
            <person name="Noor Y.M."/>
            <person name="Samsulrizal N.H."/>
            <person name="Jema'on N.A."/>
            <person name="Low K.O."/>
            <person name="Ramli A.N."/>
            <person name="Alias N.I."/>
            <person name="Damis S.I."/>
            <person name="Fuzi S.F."/>
            <person name="Isa M.N."/>
            <person name="Murad A.M."/>
            <person name="Raih M.F."/>
            <person name="Bakar F.D."/>
            <person name="Najimudin N."/>
            <person name="Mahadi N.M."/>
            <person name="Illias R.M."/>
        </authorList>
    </citation>
    <scope>NUCLEOTIDE SEQUENCE [LARGE SCALE GENOMIC DNA]</scope>
    <source>
        <strain evidence="1 2">G1</strain>
    </source>
</reference>
<dbReference type="OrthoDB" id="2942983at2"/>
<dbReference type="RefSeq" id="WP_038479018.1">
    <property type="nucleotide sequence ID" value="NZ_CP003923.1"/>
</dbReference>
<sequence length="155" mass="16996">MTRKTIRSFAGGLLIASGVLGITYFIGNDQEAASSSNFTEEEMVAHLQENGYAVETQAAWDELEAQLAEAQNTDAEEEPSDNNEGEIAYRTILHVVPGMTSIDVGEMLEEAGIVDSAYDFYEEVDNRGLSNDLRPQVTGELTSEMSLSEVVDEFF</sequence>
<dbReference type="AlphaFoldDB" id="A0A060M0P2"/>
<evidence type="ECO:0008006" key="3">
    <source>
        <dbReference type="Google" id="ProtNLM"/>
    </source>
</evidence>
<dbReference type="Proteomes" id="UP000027142">
    <property type="component" value="Chromosome"/>
</dbReference>
<organism evidence="1 2">
    <name type="scientific">Shouchella lehensis G1</name>
    <dbReference type="NCBI Taxonomy" id="1246626"/>
    <lineage>
        <taxon>Bacteria</taxon>
        <taxon>Bacillati</taxon>
        <taxon>Bacillota</taxon>
        <taxon>Bacilli</taxon>
        <taxon>Bacillales</taxon>
        <taxon>Bacillaceae</taxon>
        <taxon>Shouchella</taxon>
    </lineage>
</organism>
<dbReference type="eggNOG" id="COG1559">
    <property type="taxonomic scope" value="Bacteria"/>
</dbReference>
<protein>
    <recommendedName>
        <fullName evidence="3">Aminodeoxychorismate lyase</fullName>
    </recommendedName>
</protein>
<keyword evidence="2" id="KW-1185">Reference proteome</keyword>
<dbReference type="KEGG" id="ble:BleG1_1525"/>
<dbReference type="PATRIC" id="fig|1246626.3.peg.1510"/>
<proteinExistence type="predicted"/>
<evidence type="ECO:0000313" key="1">
    <source>
        <dbReference type="EMBL" id="AIC94103.1"/>
    </source>
</evidence>
<dbReference type="HOGENOM" id="CLU_128609_0_0_9"/>
<evidence type="ECO:0000313" key="2">
    <source>
        <dbReference type="Proteomes" id="UP000027142"/>
    </source>
</evidence>
<name>A0A060M0P2_9BACI</name>
<dbReference type="STRING" id="1246626.BleG1_1525"/>
<gene>
    <name evidence="1" type="ORF">BleG1_1525</name>
</gene>
<accession>A0A060M0P2</accession>